<sequence length="70" mass="8190">MTQQDFIDLYEKYMSGKCTSDEIKLLEAYRDNFQLRDLPWSAGMGNKQEVRQEILNKLNSGIIPSKKKSF</sequence>
<evidence type="ECO:0000313" key="1">
    <source>
        <dbReference type="EMBL" id="MDR6941562.1"/>
    </source>
</evidence>
<proteinExistence type="predicted"/>
<name>A0ABU1T840_9SPHI</name>
<keyword evidence="2" id="KW-1185">Reference proteome</keyword>
<dbReference type="Proteomes" id="UP001247620">
    <property type="component" value="Unassembled WGS sequence"/>
</dbReference>
<accession>A0ABU1T840</accession>
<gene>
    <name evidence="1" type="ORF">J2W55_001390</name>
</gene>
<dbReference type="EMBL" id="JAVDUU010000001">
    <property type="protein sequence ID" value="MDR6941562.1"/>
    <property type="molecule type" value="Genomic_DNA"/>
</dbReference>
<comment type="caution">
    <text evidence="1">The sequence shown here is derived from an EMBL/GenBank/DDBJ whole genome shotgun (WGS) entry which is preliminary data.</text>
</comment>
<dbReference type="RefSeq" id="WP_310093433.1">
    <property type="nucleotide sequence ID" value="NZ_JAVDUU010000001.1"/>
</dbReference>
<reference evidence="1 2" key="1">
    <citation type="submission" date="2023-07" db="EMBL/GenBank/DDBJ databases">
        <title>Sorghum-associated microbial communities from plants grown in Nebraska, USA.</title>
        <authorList>
            <person name="Schachtman D."/>
        </authorList>
    </citation>
    <scope>NUCLEOTIDE SEQUENCE [LARGE SCALE GENOMIC DNA]</scope>
    <source>
        <strain evidence="1 2">3262</strain>
    </source>
</reference>
<evidence type="ECO:0000313" key="2">
    <source>
        <dbReference type="Proteomes" id="UP001247620"/>
    </source>
</evidence>
<protein>
    <submittedName>
        <fullName evidence="1">Uncharacterized protein</fullName>
    </submittedName>
</protein>
<organism evidence="1 2">
    <name type="scientific">Mucilaginibacter pocheonensis</name>
    <dbReference type="NCBI Taxonomy" id="398050"/>
    <lineage>
        <taxon>Bacteria</taxon>
        <taxon>Pseudomonadati</taxon>
        <taxon>Bacteroidota</taxon>
        <taxon>Sphingobacteriia</taxon>
        <taxon>Sphingobacteriales</taxon>
        <taxon>Sphingobacteriaceae</taxon>
        <taxon>Mucilaginibacter</taxon>
    </lineage>
</organism>